<evidence type="ECO:0000313" key="3">
    <source>
        <dbReference type="Proteomes" id="UP001595973"/>
    </source>
</evidence>
<gene>
    <name evidence="2" type="ORF">ACFO5X_04680</name>
</gene>
<comment type="caution">
    <text evidence="2">The sequence shown here is derived from an EMBL/GenBank/DDBJ whole genome shotgun (WGS) entry which is preliminary data.</text>
</comment>
<dbReference type="Proteomes" id="UP001595973">
    <property type="component" value="Unassembled WGS sequence"/>
</dbReference>
<proteinExistence type="predicted"/>
<organism evidence="2 3">
    <name type="scientific">Seohaeicola nanhaiensis</name>
    <dbReference type="NCBI Taxonomy" id="1387282"/>
    <lineage>
        <taxon>Bacteria</taxon>
        <taxon>Pseudomonadati</taxon>
        <taxon>Pseudomonadota</taxon>
        <taxon>Alphaproteobacteria</taxon>
        <taxon>Rhodobacterales</taxon>
        <taxon>Roseobacteraceae</taxon>
        <taxon>Seohaeicola</taxon>
    </lineage>
</organism>
<feature type="compositionally biased region" description="Polar residues" evidence="1">
    <location>
        <begin position="65"/>
        <end position="82"/>
    </location>
</feature>
<feature type="region of interest" description="Disordered" evidence="1">
    <location>
        <begin position="55"/>
        <end position="82"/>
    </location>
</feature>
<name>A0ABV9KD60_9RHOB</name>
<accession>A0ABV9KD60</accession>
<reference evidence="3" key="1">
    <citation type="journal article" date="2019" name="Int. J. Syst. Evol. Microbiol.">
        <title>The Global Catalogue of Microorganisms (GCM) 10K type strain sequencing project: providing services to taxonomists for standard genome sequencing and annotation.</title>
        <authorList>
            <consortium name="The Broad Institute Genomics Platform"/>
            <consortium name="The Broad Institute Genome Sequencing Center for Infectious Disease"/>
            <person name="Wu L."/>
            <person name="Ma J."/>
        </authorList>
    </citation>
    <scope>NUCLEOTIDE SEQUENCE [LARGE SCALE GENOMIC DNA]</scope>
    <source>
        <strain evidence="3">CGMCC 4.7283</strain>
    </source>
</reference>
<evidence type="ECO:0000256" key="1">
    <source>
        <dbReference type="SAM" id="MobiDB-lite"/>
    </source>
</evidence>
<dbReference type="RefSeq" id="WP_380716074.1">
    <property type="nucleotide sequence ID" value="NZ_JBHSGI010000002.1"/>
</dbReference>
<evidence type="ECO:0000313" key="2">
    <source>
        <dbReference type="EMBL" id="MFC4667839.1"/>
    </source>
</evidence>
<sequence length="133" mass="13550">MGKLAFLIFCTIAFLFVIGIDFAQQRGASAGTFGPADYLDTVRHRIGFGVTAASTPDSPEAVPAQNVQPAETQATTGPLKQALNSDGGKAVFEVMKAGSYVGPAAAEPPAVIVNRPSKKTSGCGAGSFCGVTN</sequence>
<dbReference type="EMBL" id="JBHSGI010000002">
    <property type="protein sequence ID" value="MFC4667839.1"/>
    <property type="molecule type" value="Genomic_DNA"/>
</dbReference>
<protein>
    <submittedName>
        <fullName evidence="2">Uncharacterized protein</fullName>
    </submittedName>
</protein>
<keyword evidence="3" id="KW-1185">Reference proteome</keyword>